<dbReference type="InterPro" id="IPR013783">
    <property type="entry name" value="Ig-like_fold"/>
</dbReference>
<dbReference type="Gene3D" id="2.60.40.10">
    <property type="entry name" value="Immunoglobulins"/>
    <property type="match status" value="1"/>
</dbReference>
<dbReference type="NCBIfam" id="TIGR04183">
    <property type="entry name" value="Por_Secre_tail"/>
    <property type="match status" value="1"/>
</dbReference>
<dbReference type="InterPro" id="IPR025667">
    <property type="entry name" value="SprB_repeat"/>
</dbReference>
<feature type="domain" description="Fibronectin type-III" evidence="2">
    <location>
        <begin position="334"/>
        <end position="435"/>
    </location>
</feature>
<dbReference type="EMBL" id="CP094358">
    <property type="protein sequence ID" value="UOB17069.1"/>
    <property type="molecule type" value="Genomic_DNA"/>
</dbReference>
<dbReference type="InterPro" id="IPR003961">
    <property type="entry name" value="FN3_dom"/>
</dbReference>
<keyword evidence="1" id="KW-0732">Signal</keyword>
<name>A0A9E6ZK18_9FLAO</name>
<dbReference type="Pfam" id="PF13573">
    <property type="entry name" value="SprB"/>
    <property type="match status" value="9"/>
</dbReference>
<dbReference type="InterPro" id="IPR026444">
    <property type="entry name" value="Secre_tail"/>
</dbReference>
<proteinExistence type="predicted"/>
<sequence>MKKELFIIMFFLLQISFSQEYGFLLRTKISGYGHANTYSAQINTDSGDSYDAGDYIANNSSNGNIYYDFVVLNNSFKQASVNLESSWEALHEGTNCTGSEKYIYNKQDFNNPPSRRYNRCHFVTDIYTLHIEEPDKTELCVEENLTLQYGYHWYFRLNGETNWRSFPLSLNTQVTTFTLRNLFELSGVSYETWKNKTSIHFTTGFDGVYTNIRSMTIIGCSPALASTPTPVKAKCSYSDDGSFTAQFERVLNASKDERMLVYVEKYNPYLDSIDDPNPWQYNDDETYIIPDNITTDPAGLQMSGVNLNWPDVLSAGKYRLRWVTKYGVDPEANPNSDEKSSSFDVGSPTPLTINNIIPVQPKCPEDKGKITVMASGGTGSYEYSKNNGSTWQTSNVFNDLAPDTTYRIKVKDANGCEEPSPGEANREVTINTPDPSPEIQTPLLVILPTVNGGGWTASVTTVTGGDGSAFTYNFTKISGPASFVQNGKQITGTGEGEFEVYVSDSRPCNSSPVTFIITEPDPLGVIFSEPLPIDCYGGAGSLRAQGTGGTSAEDDSYTYEWEDGSASAIRHGLSAGTYTVTVRDKNNNEIIQSYNFGEPDELGAGETVTLVKCKGEDNGSISLNISGGTGSKTVIWHKAFDSSFNQTGSAISGLSPGTYFYEITDANGCNLNNNNTGITITEPDSVISVEELPASHVNNNIYGGSTGALEIEVTGGTIPYKSIVWSREGDSSFNAAGTSLNTLQAGNYNVVITDANDCTATLTAPVEITEPGLLLIANKNITHVACYGAATGSIEVEVTGGIPPYHYEWTSPDGLVFTPVDSPEIENLYAGGYQLTVTDESGSVASITETFTVIQNTELVLTNINEDNICYNDNKGSIDLTVVGGTPPYHYEWSNGELTEDINSLPTGSYSVIVTDDLGCTKEGSFEITQPQDAVSVTYEVTHIIAFGYNDGSIDINTTGGATPYSFEWFSDNGFSSAEEDIDHLSPGHYTLVVYDANYNSSGSTACTAMQEFEIIEPALLEATLIENYSLSCYGDSNGEIVADVSGGVPPYQYEWYKLEGNNAVAVGTNNELLAGMPAGTYRVVVTDANGIEIIPEDLTLAQPEELKVTLLGHTDVECNGDLTGAIDITVEGGTPPYEFNWSNGNETEDLANIPAGLYEVNVGDSNGCIKVLAVEIKNLYSPLEITGVEVKDVSVFDGDDGSLEIELTGGHAPYHIVWENELGEETGNTEKIENLHAGNYTVSVEDSSGCVMSQTYAVAEPDIVEATIIQPACAGFCDGTISLVVNGGNGTFTYTWSNGMTGDVLTGVCSGEYSVLIEGYGNRVLERSYRVDDPPVLEIELGANRVLCQGQAHIIDGSIPDVNAHYEWYLNGDFFSNEPEIEVSLAGSYELKVTDSKGCQAGDVIEIGSTDQKISAEFAVSSQVFTGEPLVLVDVSNPKPDRIEWDLPDGSEIIEISGDYTEVVFRQTGEYKVGMLTHLGDCQAYQEKWIVVTEREDFGERTEEEESLVDKPDIVNFLAYPNPSTGEFTLEVDLQEGQKVSLKIFRLGNNSILDYRVFEGSKEYIVNYNLGYEGAGIYFIILETPHTTQVKKIIIE</sequence>
<dbReference type="Proteomes" id="UP000831290">
    <property type="component" value="Chromosome"/>
</dbReference>
<dbReference type="RefSeq" id="WP_255842339.1">
    <property type="nucleotide sequence ID" value="NZ_CP094358.1"/>
</dbReference>
<organism evidence="3 4">
    <name type="scientific">Abyssalbus ytuae</name>
    <dbReference type="NCBI Taxonomy" id="2926907"/>
    <lineage>
        <taxon>Bacteria</taxon>
        <taxon>Pseudomonadati</taxon>
        <taxon>Bacteroidota</taxon>
        <taxon>Flavobacteriia</taxon>
        <taxon>Flavobacteriales</taxon>
        <taxon>Flavobacteriaceae</taxon>
        <taxon>Abyssalbus</taxon>
    </lineage>
</organism>
<evidence type="ECO:0000259" key="2">
    <source>
        <dbReference type="PROSITE" id="PS50853"/>
    </source>
</evidence>
<reference evidence="3" key="1">
    <citation type="submission" date="2022-03" db="EMBL/GenBank/DDBJ databases">
        <title>Description of Abyssus ytuae gen. nov., sp. nov., a novel member of the family Flavobacteriaceae isolated from the sediment of Mariana Trench.</title>
        <authorList>
            <person name="Zhang J."/>
            <person name="Xu X."/>
        </authorList>
    </citation>
    <scope>NUCLEOTIDE SEQUENCE</scope>
    <source>
        <strain evidence="3">MT3330</strain>
    </source>
</reference>
<evidence type="ECO:0000313" key="4">
    <source>
        <dbReference type="Proteomes" id="UP000831290"/>
    </source>
</evidence>
<evidence type="ECO:0000256" key="1">
    <source>
        <dbReference type="ARBA" id="ARBA00022729"/>
    </source>
</evidence>
<dbReference type="PROSITE" id="PS50853">
    <property type="entry name" value="FN3"/>
    <property type="match status" value="1"/>
</dbReference>
<dbReference type="Gene3D" id="2.60.40.740">
    <property type="match status" value="2"/>
</dbReference>
<gene>
    <name evidence="3" type="ORF">MQE35_15175</name>
</gene>
<evidence type="ECO:0000313" key="3">
    <source>
        <dbReference type="EMBL" id="UOB17069.1"/>
    </source>
</evidence>
<dbReference type="KEGG" id="fbm:MQE35_15175"/>
<keyword evidence="4" id="KW-1185">Reference proteome</keyword>
<protein>
    <submittedName>
        <fullName evidence="3">T9SS type A sorting domain-containing protein</fullName>
    </submittedName>
</protein>
<accession>A0A9E6ZK18</accession>